<reference evidence="4 5" key="1">
    <citation type="submission" date="2018-11" db="EMBL/GenBank/DDBJ databases">
        <title>Draft genome of Simplicispira Flexivirga sp. BO-16.</title>
        <authorList>
            <person name="Im W.T."/>
        </authorList>
    </citation>
    <scope>NUCLEOTIDE SEQUENCE [LARGE SCALE GENOMIC DNA]</scope>
    <source>
        <strain evidence="4 5">BO-16</strain>
    </source>
</reference>
<dbReference type="Proteomes" id="UP000271678">
    <property type="component" value="Unassembled WGS sequence"/>
</dbReference>
<dbReference type="GO" id="GO:0016746">
    <property type="term" value="F:acyltransferase activity"/>
    <property type="evidence" value="ECO:0007669"/>
    <property type="project" value="InterPro"/>
</dbReference>
<sequence>MAQRVQILLEDDLDGSEASETVNFGLDGKVYEIDLSAANSAQLRDDLAKWIGHARPVRGRARGAMPVRQASGRTDLNKVREWGRKNGYKVSDRGRVSAEVQEAYARANS</sequence>
<evidence type="ECO:0000313" key="4">
    <source>
        <dbReference type="EMBL" id="RNI25194.1"/>
    </source>
</evidence>
<evidence type="ECO:0000313" key="5">
    <source>
        <dbReference type="Proteomes" id="UP000271678"/>
    </source>
</evidence>
<dbReference type="InterPro" id="IPR024412">
    <property type="entry name" value="Lsr2_dim_dom"/>
</dbReference>
<gene>
    <name evidence="4" type="ORF">EFY87_00685</name>
</gene>
<feature type="domain" description="Lsr2 DNA-binding" evidence="3">
    <location>
        <begin position="72"/>
        <end position="107"/>
    </location>
</feature>
<feature type="domain" description="Lsr2 dimerization" evidence="2">
    <location>
        <begin position="1"/>
        <end position="57"/>
    </location>
</feature>
<dbReference type="Pfam" id="PF23359">
    <property type="entry name" value="Lsr2_DNA-bd"/>
    <property type="match status" value="1"/>
</dbReference>
<dbReference type="AlphaFoldDB" id="A0A3M9MI70"/>
<evidence type="ECO:0000259" key="3">
    <source>
        <dbReference type="Pfam" id="PF23359"/>
    </source>
</evidence>
<accession>A0A3M9MI70</accession>
<protein>
    <submittedName>
        <fullName evidence="4">Lsr2 family protein</fullName>
    </submittedName>
</protein>
<comment type="caution">
    <text evidence="4">The sequence shown here is derived from an EMBL/GenBank/DDBJ whole genome shotgun (WGS) entry which is preliminary data.</text>
</comment>
<dbReference type="InterPro" id="IPR036625">
    <property type="entry name" value="E3-bd_dom_sf"/>
</dbReference>
<name>A0A3M9MI70_9MICO</name>
<dbReference type="Pfam" id="PF11774">
    <property type="entry name" value="Lsr2"/>
    <property type="match status" value="1"/>
</dbReference>
<proteinExistence type="predicted"/>
<dbReference type="Gene3D" id="4.10.320.10">
    <property type="entry name" value="E3-binding domain"/>
    <property type="match status" value="1"/>
</dbReference>
<keyword evidence="1" id="KW-0238">DNA-binding</keyword>
<organism evidence="4 5">
    <name type="scientific">Flexivirga caeni</name>
    <dbReference type="NCBI Taxonomy" id="2294115"/>
    <lineage>
        <taxon>Bacteria</taxon>
        <taxon>Bacillati</taxon>
        <taxon>Actinomycetota</taxon>
        <taxon>Actinomycetes</taxon>
        <taxon>Micrococcales</taxon>
        <taxon>Dermacoccaceae</taxon>
        <taxon>Flexivirga</taxon>
    </lineage>
</organism>
<evidence type="ECO:0000256" key="1">
    <source>
        <dbReference type="ARBA" id="ARBA00023125"/>
    </source>
</evidence>
<keyword evidence="5" id="KW-1185">Reference proteome</keyword>
<dbReference type="RefSeq" id="WP_123269386.1">
    <property type="nucleotide sequence ID" value="NZ_RJJQ01000001.1"/>
</dbReference>
<dbReference type="EMBL" id="RJJQ01000001">
    <property type="protein sequence ID" value="RNI25194.1"/>
    <property type="molecule type" value="Genomic_DNA"/>
</dbReference>
<dbReference type="GO" id="GO:0003677">
    <property type="term" value="F:DNA binding"/>
    <property type="evidence" value="ECO:0007669"/>
    <property type="project" value="UniProtKB-KW"/>
</dbReference>
<dbReference type="InterPro" id="IPR055370">
    <property type="entry name" value="Lsr2_DNA-bd"/>
</dbReference>
<dbReference type="OrthoDB" id="4113332at2"/>
<evidence type="ECO:0000259" key="2">
    <source>
        <dbReference type="Pfam" id="PF11774"/>
    </source>
</evidence>
<dbReference type="Gene3D" id="3.30.60.230">
    <property type="entry name" value="Lsr2, dimerization domain"/>
    <property type="match status" value="1"/>
</dbReference>
<dbReference type="InterPro" id="IPR042261">
    <property type="entry name" value="Lsr2-like_dimerization"/>
</dbReference>